<evidence type="ECO:0000256" key="4">
    <source>
        <dbReference type="ARBA" id="ARBA00022525"/>
    </source>
</evidence>
<dbReference type="GO" id="GO:0045087">
    <property type="term" value="P:innate immune response"/>
    <property type="evidence" value="ECO:0007669"/>
    <property type="project" value="TreeGrafter"/>
</dbReference>
<sequence length="183" mass="20400">MLCLHITPLLVLVLGVSLGAALPQHTPRRGCSLLKYQKLVPDNLKAVQKMQEEFVSIVGNRGCGLDPSPGRFCPQLPDRVVLAEAELDFTTTMLQFPTRPSFAEMHQEALAFLAQAREDLRGCPLSLQVAPAHQPSGKLRHWLQKLQVAMKTETIPCLQGYAMHHVFEVLQDLKCAALQEQWP</sequence>
<reference evidence="8 9" key="1">
    <citation type="submission" date="2019-09" db="EMBL/GenBank/DDBJ databases">
        <title>Bird 10,000 Genomes (B10K) Project - Family phase.</title>
        <authorList>
            <person name="Zhang G."/>
        </authorList>
    </citation>
    <scope>NUCLEOTIDE SEQUENCE [LARGE SCALE GENOMIC DNA]</scope>
    <source>
        <strain evidence="8">B10K-DU-030-41</strain>
        <tissue evidence="8">Muscle</tissue>
    </source>
</reference>
<comment type="subcellular location">
    <subcellularLocation>
        <location evidence="1">Secreted</location>
    </subcellularLocation>
</comment>
<evidence type="ECO:0000256" key="2">
    <source>
        <dbReference type="ARBA" id="ARBA00008717"/>
    </source>
</evidence>
<evidence type="ECO:0000256" key="7">
    <source>
        <dbReference type="SAM" id="SignalP"/>
    </source>
</evidence>
<dbReference type="EMBL" id="VZSY01000052">
    <property type="protein sequence ID" value="NXA05455.1"/>
    <property type="molecule type" value="Genomic_DNA"/>
</dbReference>
<dbReference type="InterPro" id="IPR029177">
    <property type="entry name" value="INF_lambda"/>
</dbReference>
<keyword evidence="3" id="KW-0202">Cytokine</keyword>
<comment type="similarity">
    <text evidence="2">Belongs to the lambda interferon family.</text>
</comment>
<feature type="signal peptide" evidence="7">
    <location>
        <begin position="1"/>
        <end position="21"/>
    </location>
</feature>
<keyword evidence="4" id="KW-0964">Secreted</keyword>
<keyword evidence="6" id="KW-0051">Antiviral defense</keyword>
<dbReference type="Pfam" id="PF15177">
    <property type="entry name" value="IL28A"/>
    <property type="match status" value="1"/>
</dbReference>
<dbReference type="GO" id="GO:0007259">
    <property type="term" value="P:cell surface receptor signaling pathway via JAK-STAT"/>
    <property type="evidence" value="ECO:0007669"/>
    <property type="project" value="InterPro"/>
</dbReference>
<evidence type="ECO:0000313" key="9">
    <source>
        <dbReference type="Proteomes" id="UP000589485"/>
    </source>
</evidence>
<dbReference type="AlphaFoldDB" id="A0A7K7SLI6"/>
<comment type="caution">
    <text evidence="8">The sequence shown here is derived from an EMBL/GenBank/DDBJ whole genome shotgun (WGS) entry which is preliminary data.</text>
</comment>
<dbReference type="GO" id="GO:0051607">
    <property type="term" value="P:defense response to virus"/>
    <property type="evidence" value="ECO:0007669"/>
    <property type="project" value="UniProtKB-KW"/>
</dbReference>
<evidence type="ECO:0000256" key="6">
    <source>
        <dbReference type="ARBA" id="ARBA00023118"/>
    </source>
</evidence>
<feature type="non-terminal residue" evidence="8">
    <location>
        <position position="183"/>
    </location>
</feature>
<evidence type="ECO:0000256" key="3">
    <source>
        <dbReference type="ARBA" id="ARBA00022514"/>
    </source>
</evidence>
<evidence type="ECO:0000256" key="1">
    <source>
        <dbReference type="ARBA" id="ARBA00004613"/>
    </source>
</evidence>
<keyword evidence="5 7" id="KW-0732">Signal</keyword>
<feature type="chain" id="PRO_5029904368" evidence="7">
    <location>
        <begin position="22"/>
        <end position="183"/>
    </location>
</feature>
<organism evidence="8 9">
    <name type="scientific">Sapayoa aenigma</name>
    <name type="common">broad-billed sapayoa</name>
    <dbReference type="NCBI Taxonomy" id="239371"/>
    <lineage>
        <taxon>Eukaryota</taxon>
        <taxon>Metazoa</taxon>
        <taxon>Chordata</taxon>
        <taxon>Craniata</taxon>
        <taxon>Vertebrata</taxon>
        <taxon>Euteleostomi</taxon>
        <taxon>Archelosauria</taxon>
        <taxon>Archosauria</taxon>
        <taxon>Dinosauria</taxon>
        <taxon>Saurischia</taxon>
        <taxon>Theropoda</taxon>
        <taxon>Coelurosauria</taxon>
        <taxon>Aves</taxon>
        <taxon>Neognathae</taxon>
        <taxon>Neoaves</taxon>
        <taxon>Telluraves</taxon>
        <taxon>Australaves</taxon>
        <taxon>Passeriformes</taxon>
        <taxon>Tyrannidae</taxon>
        <taxon>Sapayoa</taxon>
    </lineage>
</organism>
<dbReference type="PANTHER" id="PTHR31943">
    <property type="entry name" value="INTERLEUKIN-28 AND 29"/>
    <property type="match status" value="1"/>
</dbReference>
<accession>A0A7K7SLI6</accession>
<dbReference type="GO" id="GO:0050778">
    <property type="term" value="P:positive regulation of immune response"/>
    <property type="evidence" value="ECO:0007669"/>
    <property type="project" value="InterPro"/>
</dbReference>
<proteinExistence type="inferred from homology"/>
<feature type="non-terminal residue" evidence="8">
    <location>
        <position position="1"/>
    </location>
</feature>
<dbReference type="GO" id="GO:0005125">
    <property type="term" value="F:cytokine activity"/>
    <property type="evidence" value="ECO:0007669"/>
    <property type="project" value="UniProtKB-KW"/>
</dbReference>
<dbReference type="OrthoDB" id="9897984at2759"/>
<dbReference type="PANTHER" id="PTHR31943:SF1">
    <property type="entry name" value="INTERFERON LAMBDA-2-RELATED"/>
    <property type="match status" value="1"/>
</dbReference>
<keyword evidence="9" id="KW-1185">Reference proteome</keyword>
<dbReference type="GO" id="GO:0005615">
    <property type="term" value="C:extracellular space"/>
    <property type="evidence" value="ECO:0007669"/>
    <property type="project" value="UniProtKB-KW"/>
</dbReference>
<dbReference type="Proteomes" id="UP000589485">
    <property type="component" value="Unassembled WGS sequence"/>
</dbReference>
<evidence type="ECO:0000256" key="5">
    <source>
        <dbReference type="ARBA" id="ARBA00022729"/>
    </source>
</evidence>
<evidence type="ECO:0000313" key="8">
    <source>
        <dbReference type="EMBL" id="NXA05455.1"/>
    </source>
</evidence>
<dbReference type="InterPro" id="IPR038326">
    <property type="entry name" value="IFN-lambda_sf"/>
</dbReference>
<gene>
    <name evidence="8" type="primary">Ifnl3</name>
    <name evidence="8" type="ORF">SAPAEN_R00882</name>
</gene>
<dbReference type="Gene3D" id="1.20.1250.60">
    <property type="entry name" value="Interferon lambda"/>
    <property type="match status" value="1"/>
</dbReference>
<name>A0A7K7SLI6_9TYRA</name>
<protein>
    <submittedName>
        <fullName evidence="8">IFNL3 protein</fullName>
    </submittedName>
</protein>